<accession>A0ABS6E3L2</accession>
<evidence type="ECO:0000313" key="1">
    <source>
        <dbReference type="EMBL" id="MBU5437488.1"/>
    </source>
</evidence>
<dbReference type="NCBIfam" id="NF002600">
    <property type="entry name" value="PRK02256.1"/>
    <property type="match status" value="1"/>
</dbReference>
<dbReference type="PANTHER" id="PTHR28570">
    <property type="entry name" value="ASPARTYL AMINOPEPTIDASE"/>
    <property type="match status" value="1"/>
</dbReference>
<keyword evidence="1" id="KW-0378">Hydrolase</keyword>
<protein>
    <submittedName>
        <fullName evidence="1">Aminopeptidase</fullName>
        <ecNumber evidence="1">3.4.11.-</ecNumber>
    </submittedName>
</protein>
<keyword evidence="1" id="KW-0031">Aminopeptidase</keyword>
<dbReference type="Pfam" id="PF02127">
    <property type="entry name" value="Peptidase_M18"/>
    <property type="match status" value="1"/>
</dbReference>
<dbReference type="EMBL" id="JAHLPM010000003">
    <property type="protein sequence ID" value="MBU5437488.1"/>
    <property type="molecule type" value="Genomic_DNA"/>
</dbReference>
<reference evidence="1 2" key="1">
    <citation type="submission" date="2021-06" db="EMBL/GenBank/DDBJ databases">
        <authorList>
            <person name="Sun Q."/>
            <person name="Li D."/>
        </authorList>
    </citation>
    <scope>NUCLEOTIDE SEQUENCE [LARGE SCALE GENOMIC DNA]</scope>
    <source>
        <strain evidence="1 2">MSJ-40</strain>
    </source>
</reference>
<dbReference type="InterPro" id="IPR001948">
    <property type="entry name" value="Peptidase_M18"/>
</dbReference>
<keyword evidence="1" id="KW-0645">Protease</keyword>
<dbReference type="Proteomes" id="UP000749471">
    <property type="component" value="Unassembled WGS sequence"/>
</dbReference>
<proteinExistence type="predicted"/>
<dbReference type="GO" id="GO:0004177">
    <property type="term" value="F:aminopeptidase activity"/>
    <property type="evidence" value="ECO:0007669"/>
    <property type="project" value="UniProtKB-KW"/>
</dbReference>
<evidence type="ECO:0000313" key="2">
    <source>
        <dbReference type="Proteomes" id="UP000749471"/>
    </source>
</evidence>
<keyword evidence="2" id="KW-1185">Reference proteome</keyword>
<dbReference type="PANTHER" id="PTHR28570:SF2">
    <property type="entry name" value="M18 FAMILY AMINOPEPTIDASE 1-RELATED"/>
    <property type="match status" value="1"/>
</dbReference>
<name>A0ABS6E3L2_9FIRM</name>
<comment type="caution">
    <text evidence="1">The sequence shown here is derived from an EMBL/GenBank/DDBJ whole genome shotgun (WGS) entry which is preliminary data.</text>
</comment>
<sequence length="461" mass="51528">MLFNTNNVWDKIDKEETEEVFKINEDYKEFLDKGKTERESIKEIIKRAEEKGFKSIEEILKENTRLLPGDKIYINNKDKGAALFVIGKNHIEKGMNIIGSHIDSPRLDLKQNPLYEDSDLAFLKTHYYGGVKKYQWVALPLALHGIILKKSGERIDVSIGEDHDEPVFYITDLLPHLAKDQMSKTLSDGITGEGLNILVGSIPFNDKDIKDKIKFNILKILYEKYGIIEEDFIAAELELVPAEKARDLGFDRSMVMAYGHDDRVCAYTSLKAILDIEEVDTTAVALFVDKEEIGSVGNTGMEAAFFENGLMEIVNLLEGEYNLSIVKKSLSNSKALSADVAAGYDPNYSDAYEKLNTAFIGKGITIVKYTGSRGKGGCNDANSEFVNYVRSIFNKNNIVWQSGELGKVDQGGGGTIAYILARHGMEVLDCGVPVLSMHAPYEVVSKADVYMTYKGYKAFYC</sequence>
<gene>
    <name evidence="1" type="ORF">KQI42_05680</name>
</gene>
<dbReference type="EC" id="3.4.11.-" evidence="1"/>
<organism evidence="1 2">
    <name type="scientific">Tissierella simiarum</name>
    <dbReference type="NCBI Taxonomy" id="2841534"/>
    <lineage>
        <taxon>Bacteria</taxon>
        <taxon>Bacillati</taxon>
        <taxon>Bacillota</taxon>
        <taxon>Tissierellia</taxon>
        <taxon>Tissierellales</taxon>
        <taxon>Tissierellaceae</taxon>
        <taxon>Tissierella</taxon>
    </lineage>
</organism>